<accession>A0A8H3DLY9</accession>
<comment type="caution">
    <text evidence="2">The sequence shown here is derived from an EMBL/GenBank/DDBJ whole genome shotgun (WGS) entry which is preliminary data.</text>
</comment>
<sequence>MSQSKMAEKNDLQPVKSDSTTRHRFTWEEIEHRRYGIGYDYDKHWDGKSSVTTDSLMLRMSMNTSPHVIKFIRPRILPRLEVSLFVSMA</sequence>
<dbReference type="EMBL" id="CAJMWT010007812">
    <property type="protein sequence ID" value="CAE6528481.1"/>
    <property type="molecule type" value="Genomic_DNA"/>
</dbReference>
<name>A0A8H3DLY9_9AGAM</name>
<proteinExistence type="predicted"/>
<reference evidence="2" key="1">
    <citation type="submission" date="2021-01" db="EMBL/GenBank/DDBJ databases">
        <authorList>
            <person name="Kaushik A."/>
        </authorList>
    </citation>
    <scope>NUCLEOTIDE SEQUENCE</scope>
    <source>
        <strain evidence="2">AG2-2IIIB</strain>
    </source>
</reference>
<gene>
    <name evidence="2" type="ORF">RDB_LOCUS175539</name>
</gene>
<protein>
    <submittedName>
        <fullName evidence="2">Uncharacterized protein</fullName>
    </submittedName>
</protein>
<feature type="compositionally biased region" description="Basic and acidic residues" evidence="1">
    <location>
        <begin position="1"/>
        <end position="11"/>
    </location>
</feature>
<organism evidence="2 3">
    <name type="scientific">Rhizoctonia solani</name>
    <dbReference type="NCBI Taxonomy" id="456999"/>
    <lineage>
        <taxon>Eukaryota</taxon>
        <taxon>Fungi</taxon>
        <taxon>Dikarya</taxon>
        <taxon>Basidiomycota</taxon>
        <taxon>Agaricomycotina</taxon>
        <taxon>Agaricomycetes</taxon>
        <taxon>Cantharellales</taxon>
        <taxon>Ceratobasidiaceae</taxon>
        <taxon>Rhizoctonia</taxon>
    </lineage>
</organism>
<dbReference type="AlphaFoldDB" id="A0A8H3DLY9"/>
<feature type="region of interest" description="Disordered" evidence="1">
    <location>
        <begin position="1"/>
        <end position="20"/>
    </location>
</feature>
<evidence type="ECO:0000256" key="1">
    <source>
        <dbReference type="SAM" id="MobiDB-lite"/>
    </source>
</evidence>
<evidence type="ECO:0000313" key="3">
    <source>
        <dbReference type="Proteomes" id="UP000663843"/>
    </source>
</evidence>
<evidence type="ECO:0000313" key="2">
    <source>
        <dbReference type="EMBL" id="CAE6528481.1"/>
    </source>
</evidence>
<dbReference type="Proteomes" id="UP000663843">
    <property type="component" value="Unassembled WGS sequence"/>
</dbReference>